<feature type="transmembrane region" description="Helical" evidence="2">
    <location>
        <begin position="6"/>
        <end position="23"/>
    </location>
</feature>
<feature type="domain" description="Sensor histidine kinase NatK-like C-terminal" evidence="3">
    <location>
        <begin position="316"/>
        <end position="421"/>
    </location>
</feature>
<gene>
    <name evidence="4" type="ORF">A8806_12127</name>
</gene>
<keyword evidence="2" id="KW-0812">Transmembrane</keyword>
<dbReference type="AlphaFoldDB" id="A0A2Y9BLR5"/>
<name>A0A2Y9BLR5_9FIRM</name>
<comment type="caution">
    <text evidence="4">The sequence shown here is derived from an EMBL/GenBank/DDBJ whole genome shotgun (WGS) entry which is preliminary data.</text>
</comment>
<feature type="transmembrane region" description="Helical" evidence="2">
    <location>
        <begin position="35"/>
        <end position="55"/>
    </location>
</feature>
<reference evidence="4 5" key="1">
    <citation type="submission" date="2018-05" db="EMBL/GenBank/DDBJ databases">
        <title>The Hungate 1000. A catalogue of reference genomes from the rumen microbiome.</title>
        <authorList>
            <person name="Kelly W."/>
        </authorList>
    </citation>
    <scope>NUCLEOTIDE SEQUENCE [LARGE SCALE GENOMIC DNA]</scope>
    <source>
        <strain evidence="4 5">NLAE-zl-C242</strain>
    </source>
</reference>
<evidence type="ECO:0000313" key="4">
    <source>
        <dbReference type="EMBL" id="PWJ20711.1"/>
    </source>
</evidence>
<sequence>MMAFWDKISYMVQILTACIIFAVPARKRSHFAVRAWGSAGVLVASSYFVNLYYGIPENGAFPFTYWAFYIVVCIMFAKFVLDATWQQAAYCAVCGCGMQHIAFDIYLIYQISGGESGLISLLIYVVIYLLFYQFFAKKLPEKGEFAASRQALFPIATIILLVWILSILDNSAIAGFEAGMWHRIIYRVIDGLCCFYVLWVQINQKEKMSLQRELDGINSAWRQQKKQYQVTSETIESINRKCHDLKHQIRALREITDEKEKEEYFNEIENDIMIYDTALNTGNKALDTVMMEKGLFCKNHGIQWSCMADGTKLDFMKLEDIYAIFGNALDNAIAAVLDLKEPEKRVISVKIINQNSLLMIQIQNYYENKLHFEGGLPVTTKKNKRDHGYGMKSIRYTAEKYNGTITVSGEGNIFMLQILIPVQRGGC</sequence>
<dbReference type="EMBL" id="QGDL01000021">
    <property type="protein sequence ID" value="PWJ20711.1"/>
    <property type="molecule type" value="Genomic_DNA"/>
</dbReference>
<feature type="transmembrane region" description="Helical" evidence="2">
    <location>
        <begin position="184"/>
        <end position="202"/>
    </location>
</feature>
<evidence type="ECO:0000256" key="2">
    <source>
        <dbReference type="SAM" id="Phobius"/>
    </source>
</evidence>
<feature type="transmembrane region" description="Helical" evidence="2">
    <location>
        <begin position="117"/>
        <end position="135"/>
    </location>
</feature>
<dbReference type="InterPro" id="IPR032834">
    <property type="entry name" value="NatK-like_C"/>
</dbReference>
<accession>A0A2Y9BLR5</accession>
<dbReference type="PANTHER" id="PTHR40448:SF1">
    <property type="entry name" value="TWO-COMPONENT SENSOR HISTIDINE KINASE"/>
    <property type="match status" value="1"/>
</dbReference>
<protein>
    <submittedName>
        <fullName evidence="4">GHKL domain-containing protein</fullName>
    </submittedName>
</protein>
<feature type="transmembrane region" description="Helical" evidence="2">
    <location>
        <begin position="147"/>
        <end position="168"/>
    </location>
</feature>
<dbReference type="PANTHER" id="PTHR40448">
    <property type="entry name" value="TWO-COMPONENT SENSOR HISTIDINE KINASE"/>
    <property type="match status" value="1"/>
</dbReference>
<feature type="transmembrane region" description="Helical" evidence="2">
    <location>
        <begin position="61"/>
        <end position="81"/>
    </location>
</feature>
<evidence type="ECO:0000259" key="3">
    <source>
        <dbReference type="Pfam" id="PF14501"/>
    </source>
</evidence>
<dbReference type="GO" id="GO:0042802">
    <property type="term" value="F:identical protein binding"/>
    <property type="evidence" value="ECO:0007669"/>
    <property type="project" value="TreeGrafter"/>
</dbReference>
<dbReference type="CDD" id="cd16935">
    <property type="entry name" value="HATPase_AgrC-ComD-like"/>
    <property type="match status" value="1"/>
</dbReference>
<keyword evidence="2" id="KW-0472">Membrane</keyword>
<dbReference type="InterPro" id="IPR036890">
    <property type="entry name" value="HATPase_C_sf"/>
</dbReference>
<keyword evidence="5" id="KW-1185">Reference proteome</keyword>
<dbReference type="PROSITE" id="PS51257">
    <property type="entry name" value="PROKAR_LIPOPROTEIN"/>
    <property type="match status" value="1"/>
</dbReference>
<feature type="coiled-coil region" evidence="1">
    <location>
        <begin position="235"/>
        <end position="262"/>
    </location>
</feature>
<dbReference type="Gene3D" id="3.30.565.10">
    <property type="entry name" value="Histidine kinase-like ATPase, C-terminal domain"/>
    <property type="match status" value="1"/>
</dbReference>
<organism evidence="4 5">
    <name type="scientific">Faecalicatena orotica</name>
    <dbReference type="NCBI Taxonomy" id="1544"/>
    <lineage>
        <taxon>Bacteria</taxon>
        <taxon>Bacillati</taxon>
        <taxon>Bacillota</taxon>
        <taxon>Clostridia</taxon>
        <taxon>Lachnospirales</taxon>
        <taxon>Lachnospiraceae</taxon>
        <taxon>Faecalicatena</taxon>
    </lineage>
</organism>
<evidence type="ECO:0000313" key="5">
    <source>
        <dbReference type="Proteomes" id="UP000245845"/>
    </source>
</evidence>
<evidence type="ECO:0000256" key="1">
    <source>
        <dbReference type="SAM" id="Coils"/>
    </source>
</evidence>
<dbReference type="RefSeq" id="WP_242996262.1">
    <property type="nucleotide sequence ID" value="NZ_BAAACK010000008.1"/>
</dbReference>
<keyword evidence="1" id="KW-0175">Coiled coil</keyword>
<keyword evidence="2" id="KW-1133">Transmembrane helix</keyword>
<dbReference type="Proteomes" id="UP000245845">
    <property type="component" value="Unassembled WGS sequence"/>
</dbReference>
<dbReference type="Pfam" id="PF14501">
    <property type="entry name" value="HATPase_c_5"/>
    <property type="match status" value="1"/>
</dbReference>
<proteinExistence type="predicted"/>
<dbReference type="SUPFAM" id="SSF55874">
    <property type="entry name" value="ATPase domain of HSP90 chaperone/DNA topoisomerase II/histidine kinase"/>
    <property type="match status" value="1"/>
</dbReference>